<dbReference type="SUPFAM" id="SSF56784">
    <property type="entry name" value="HAD-like"/>
    <property type="match status" value="1"/>
</dbReference>
<protein>
    <submittedName>
        <fullName evidence="1">Uncharacterized protein</fullName>
    </submittedName>
</protein>
<gene>
    <name evidence="1" type="ORF">D915_006207</name>
</gene>
<organism evidence="1 2">
    <name type="scientific">Fasciola hepatica</name>
    <name type="common">Liver fluke</name>
    <dbReference type="NCBI Taxonomy" id="6192"/>
    <lineage>
        <taxon>Eukaryota</taxon>
        <taxon>Metazoa</taxon>
        <taxon>Spiralia</taxon>
        <taxon>Lophotrochozoa</taxon>
        <taxon>Platyhelminthes</taxon>
        <taxon>Trematoda</taxon>
        <taxon>Digenea</taxon>
        <taxon>Plagiorchiida</taxon>
        <taxon>Echinostomata</taxon>
        <taxon>Echinostomatoidea</taxon>
        <taxon>Fasciolidae</taxon>
        <taxon>Fasciola</taxon>
    </lineage>
</organism>
<accession>A0A2H1C7T0</accession>
<dbReference type="InterPro" id="IPR036412">
    <property type="entry name" value="HAD-like_sf"/>
</dbReference>
<evidence type="ECO:0000313" key="1">
    <source>
        <dbReference type="EMBL" id="THD23120.1"/>
    </source>
</evidence>
<comment type="caution">
    <text evidence="1">The sequence shown here is derived from an EMBL/GenBank/DDBJ whole genome shotgun (WGS) entry which is preliminary data.</text>
</comment>
<dbReference type="InterPro" id="IPR023214">
    <property type="entry name" value="HAD_sf"/>
</dbReference>
<dbReference type="InterPro" id="IPR004274">
    <property type="entry name" value="FCP1_dom"/>
</dbReference>
<dbReference type="AlphaFoldDB" id="A0A2H1C7T0"/>
<sequence>MPPINQTVATLCSHLTPHYCLTHRKLILVCDMDETLLTEVQNGEKILLRPKVCYMLRSLRNLYEVCMVTYSTRERTYGILKELLDPDGRIFGNRVLCREDIVPQYRNKLDAFLAHLPKSFGRDRNEAHEVVGNVKCRPQNTRLSMNHGSRGSRARRPPAWTYVVALDDFPLAWSNLSTCIPIRPFLVDNNHRSRSTKNEGIYVLSLQKFLTKLHNAVFRDQRMIMAGTDSPSDRLIADPVRLQTASAYSVVSKLRRRPSQAHRFQALCHLDPGHLIDFEAKRDRVRSIFRDSLEPKTGSSSGTTPNSYSSASLLSGWTGNAQTNSTETNHASSTGVLATYVPFTHLSSLLSRDSSSSPSSDETYSLGSTSKQLIRHAYRRAKIIREISTRLSGF</sequence>
<evidence type="ECO:0000313" key="2">
    <source>
        <dbReference type="Proteomes" id="UP000230066"/>
    </source>
</evidence>
<reference evidence="1" key="1">
    <citation type="submission" date="2019-03" db="EMBL/GenBank/DDBJ databases">
        <title>Improved annotation for the trematode Fasciola hepatica.</title>
        <authorList>
            <person name="Choi Y.-J."/>
            <person name="Martin J."/>
            <person name="Mitreva M."/>
        </authorList>
    </citation>
    <scope>NUCLEOTIDE SEQUENCE [LARGE SCALE GENOMIC DNA]</scope>
</reference>
<keyword evidence="2" id="KW-1185">Reference proteome</keyword>
<dbReference type="EMBL" id="JXXN02002324">
    <property type="protein sequence ID" value="THD23120.1"/>
    <property type="molecule type" value="Genomic_DNA"/>
</dbReference>
<proteinExistence type="predicted"/>
<dbReference type="SMART" id="SM00577">
    <property type="entry name" value="CPDc"/>
    <property type="match status" value="1"/>
</dbReference>
<dbReference type="Gene3D" id="3.40.50.1000">
    <property type="entry name" value="HAD superfamily/HAD-like"/>
    <property type="match status" value="1"/>
</dbReference>
<dbReference type="Pfam" id="PF03031">
    <property type="entry name" value="NIF"/>
    <property type="match status" value="1"/>
</dbReference>
<dbReference type="Proteomes" id="UP000230066">
    <property type="component" value="Unassembled WGS sequence"/>
</dbReference>
<dbReference type="PROSITE" id="PS50969">
    <property type="entry name" value="FCP1"/>
    <property type="match status" value="1"/>
</dbReference>
<name>A0A2H1C7T0_FASHE</name>